<evidence type="ECO:0000313" key="2">
    <source>
        <dbReference type="EMBL" id="EAR85218.1"/>
    </source>
</evidence>
<accession>I7MGJ2</accession>
<dbReference type="GeneID" id="7846953"/>
<evidence type="ECO:0008006" key="4">
    <source>
        <dbReference type="Google" id="ProtNLM"/>
    </source>
</evidence>
<organism evidence="2 3">
    <name type="scientific">Tetrahymena thermophila (strain SB210)</name>
    <dbReference type="NCBI Taxonomy" id="312017"/>
    <lineage>
        <taxon>Eukaryota</taxon>
        <taxon>Sar</taxon>
        <taxon>Alveolata</taxon>
        <taxon>Ciliophora</taxon>
        <taxon>Intramacronucleata</taxon>
        <taxon>Oligohymenophorea</taxon>
        <taxon>Hymenostomatida</taxon>
        <taxon>Tetrahymenina</taxon>
        <taxon>Tetrahymenidae</taxon>
        <taxon>Tetrahymena</taxon>
    </lineage>
</organism>
<proteinExistence type="predicted"/>
<evidence type="ECO:0000256" key="1">
    <source>
        <dbReference type="SAM" id="SignalP"/>
    </source>
</evidence>
<feature type="signal peptide" evidence="1">
    <location>
        <begin position="1"/>
        <end position="16"/>
    </location>
</feature>
<dbReference type="AlphaFoldDB" id="I7MGJ2"/>
<keyword evidence="1" id="KW-0732">Signal</keyword>
<dbReference type="InParanoid" id="I7MGJ2"/>
<reference evidence="3" key="1">
    <citation type="journal article" date="2006" name="PLoS Biol.">
        <title>Macronuclear genome sequence of the ciliate Tetrahymena thermophila, a model eukaryote.</title>
        <authorList>
            <person name="Eisen J.A."/>
            <person name="Coyne R.S."/>
            <person name="Wu M."/>
            <person name="Wu D."/>
            <person name="Thiagarajan M."/>
            <person name="Wortman J.R."/>
            <person name="Badger J.H."/>
            <person name="Ren Q."/>
            <person name="Amedeo P."/>
            <person name="Jones K.M."/>
            <person name="Tallon L.J."/>
            <person name="Delcher A.L."/>
            <person name="Salzberg S.L."/>
            <person name="Silva J.C."/>
            <person name="Haas B.J."/>
            <person name="Majoros W.H."/>
            <person name="Farzad M."/>
            <person name="Carlton J.M."/>
            <person name="Smith R.K. Jr."/>
            <person name="Garg J."/>
            <person name="Pearlman R.E."/>
            <person name="Karrer K.M."/>
            <person name="Sun L."/>
            <person name="Manning G."/>
            <person name="Elde N.C."/>
            <person name="Turkewitz A.P."/>
            <person name="Asai D.J."/>
            <person name="Wilkes D.E."/>
            <person name="Wang Y."/>
            <person name="Cai H."/>
            <person name="Collins K."/>
            <person name="Stewart B.A."/>
            <person name="Lee S.R."/>
            <person name="Wilamowska K."/>
            <person name="Weinberg Z."/>
            <person name="Ruzzo W.L."/>
            <person name="Wloga D."/>
            <person name="Gaertig J."/>
            <person name="Frankel J."/>
            <person name="Tsao C.-C."/>
            <person name="Gorovsky M.A."/>
            <person name="Keeling P.J."/>
            <person name="Waller R.F."/>
            <person name="Patron N.J."/>
            <person name="Cherry J.M."/>
            <person name="Stover N.A."/>
            <person name="Krieger C.J."/>
            <person name="del Toro C."/>
            <person name="Ryder H.F."/>
            <person name="Williamson S.C."/>
            <person name="Barbeau R.A."/>
            <person name="Hamilton E.P."/>
            <person name="Orias E."/>
        </authorList>
    </citation>
    <scope>NUCLEOTIDE SEQUENCE [LARGE SCALE GENOMIC DNA]</scope>
    <source>
        <strain evidence="3">SB210</strain>
    </source>
</reference>
<gene>
    <name evidence="2" type="ORF">TTHERM_00486690</name>
</gene>
<dbReference type="KEGG" id="tet:TTHERM_00486690"/>
<evidence type="ECO:0000313" key="3">
    <source>
        <dbReference type="Proteomes" id="UP000009168"/>
    </source>
</evidence>
<sequence length="150" mass="16278">MKAILILALLAITATASLRDNKCFMDAAGSTVFTIANTIKEMTTIESLDQYEDIMTQVANLKAAYLHCNIQGQANKGFSSLDNILQNLGEGNLLLSQCTQDLGGLFLIADTIVEDPKDLTNDIFATIFSLLMGKQAYGDCGQFIAFLRSL</sequence>
<dbReference type="EMBL" id="GG662587">
    <property type="protein sequence ID" value="EAR85218.1"/>
    <property type="molecule type" value="Genomic_DNA"/>
</dbReference>
<name>I7MGJ2_TETTS</name>
<dbReference type="Proteomes" id="UP000009168">
    <property type="component" value="Unassembled WGS sequence"/>
</dbReference>
<protein>
    <recommendedName>
        <fullName evidence="4">Transmembrane protein</fullName>
    </recommendedName>
</protein>
<feature type="chain" id="PRO_5003712449" description="Transmembrane protein" evidence="1">
    <location>
        <begin position="17"/>
        <end position="150"/>
    </location>
</feature>
<dbReference type="HOGENOM" id="CLU_1762494_0_0_1"/>
<dbReference type="RefSeq" id="XP_001032881.1">
    <property type="nucleotide sequence ID" value="XM_001032881.3"/>
</dbReference>
<keyword evidence="3" id="KW-1185">Reference proteome</keyword>